<dbReference type="GO" id="GO:0005840">
    <property type="term" value="C:ribosome"/>
    <property type="evidence" value="ECO:0007669"/>
    <property type="project" value="UniProtKB-KW"/>
</dbReference>
<evidence type="ECO:0000256" key="2">
    <source>
        <dbReference type="ARBA" id="ARBA00022771"/>
    </source>
</evidence>
<dbReference type="PROSITE" id="PS01359">
    <property type="entry name" value="ZF_PHD_1"/>
    <property type="match status" value="1"/>
</dbReference>
<dbReference type="SMART" id="SM00249">
    <property type="entry name" value="PHD"/>
    <property type="match status" value="1"/>
</dbReference>
<evidence type="ECO:0000313" key="6">
    <source>
        <dbReference type="EMBL" id="JAG41032.1"/>
    </source>
</evidence>
<dbReference type="InterPro" id="IPR011011">
    <property type="entry name" value="Znf_FYVE_PHD"/>
</dbReference>
<keyword evidence="6" id="KW-0689">Ribosomal protein</keyword>
<feature type="coiled-coil region" evidence="4">
    <location>
        <begin position="68"/>
        <end position="124"/>
    </location>
</feature>
<gene>
    <name evidence="6" type="ORF">CM83_39295</name>
</gene>
<protein>
    <submittedName>
        <fullName evidence="6">40S ribosomal protein S3a</fullName>
    </submittedName>
</protein>
<dbReference type="InterPro" id="IPR013083">
    <property type="entry name" value="Znf_RING/FYVE/PHD"/>
</dbReference>
<accession>A0A0A9Z6Z0</accession>
<sequence>MDCGVCQLSDPPVDPVKCSVCKKSFHAACTRLKAVDKWTKLSYDKRDAWKCDICVDRSDIPQVEPLWYRNLLADLKKMQTDMNRITNENASLRELISKVDPEEIARIKNDCESTKQTADLLLEEVHFLKSEQTRQMSYSRLTDFRPEKQGHTDKIPKYIEDEIAKCPKLQPDSPWSLIRFLDKLHLLNGMSEQVFKPIFQRIATYQANTILLRIATDPHITFKSE</sequence>
<evidence type="ECO:0000256" key="1">
    <source>
        <dbReference type="ARBA" id="ARBA00022723"/>
    </source>
</evidence>
<evidence type="ECO:0000259" key="5">
    <source>
        <dbReference type="SMART" id="SM00249"/>
    </source>
</evidence>
<dbReference type="InterPro" id="IPR019786">
    <property type="entry name" value="Zinc_finger_PHD-type_CS"/>
</dbReference>
<dbReference type="GO" id="GO:0008270">
    <property type="term" value="F:zinc ion binding"/>
    <property type="evidence" value="ECO:0007669"/>
    <property type="project" value="UniProtKB-KW"/>
</dbReference>
<keyword evidence="4" id="KW-0175">Coiled coil</keyword>
<feature type="non-terminal residue" evidence="6">
    <location>
        <position position="225"/>
    </location>
</feature>
<evidence type="ECO:0000256" key="3">
    <source>
        <dbReference type="ARBA" id="ARBA00022833"/>
    </source>
</evidence>
<keyword evidence="1" id="KW-0479">Metal-binding</keyword>
<dbReference type="CDD" id="cd15489">
    <property type="entry name" value="PHD_SF"/>
    <property type="match status" value="1"/>
</dbReference>
<dbReference type="EMBL" id="GBHO01002572">
    <property type="protein sequence ID" value="JAG41032.1"/>
    <property type="molecule type" value="Transcribed_RNA"/>
</dbReference>
<reference evidence="6" key="2">
    <citation type="submission" date="2014-07" db="EMBL/GenBank/DDBJ databases">
        <authorList>
            <person name="Hull J."/>
        </authorList>
    </citation>
    <scope>NUCLEOTIDE SEQUENCE</scope>
</reference>
<keyword evidence="3" id="KW-0862">Zinc</keyword>
<keyword evidence="2" id="KW-0863">Zinc-finger</keyword>
<organism evidence="6">
    <name type="scientific">Lygus hesperus</name>
    <name type="common">Western plant bug</name>
    <dbReference type="NCBI Taxonomy" id="30085"/>
    <lineage>
        <taxon>Eukaryota</taxon>
        <taxon>Metazoa</taxon>
        <taxon>Ecdysozoa</taxon>
        <taxon>Arthropoda</taxon>
        <taxon>Hexapoda</taxon>
        <taxon>Insecta</taxon>
        <taxon>Pterygota</taxon>
        <taxon>Neoptera</taxon>
        <taxon>Paraneoptera</taxon>
        <taxon>Hemiptera</taxon>
        <taxon>Heteroptera</taxon>
        <taxon>Panheteroptera</taxon>
        <taxon>Cimicomorpha</taxon>
        <taxon>Miridae</taxon>
        <taxon>Mirini</taxon>
        <taxon>Lygus</taxon>
    </lineage>
</organism>
<dbReference type="Gene3D" id="3.30.40.10">
    <property type="entry name" value="Zinc/RING finger domain, C3HC4 (zinc finger)"/>
    <property type="match status" value="1"/>
</dbReference>
<name>A0A0A9Z6Z0_LYGHE</name>
<evidence type="ECO:0000256" key="4">
    <source>
        <dbReference type="SAM" id="Coils"/>
    </source>
</evidence>
<keyword evidence="6" id="KW-0687">Ribonucleoprotein</keyword>
<proteinExistence type="predicted"/>
<dbReference type="SUPFAM" id="SSF57903">
    <property type="entry name" value="FYVE/PHD zinc finger"/>
    <property type="match status" value="1"/>
</dbReference>
<feature type="domain" description="Zinc finger PHD-type" evidence="5">
    <location>
        <begin position="2"/>
        <end position="55"/>
    </location>
</feature>
<dbReference type="AlphaFoldDB" id="A0A0A9Z6Z0"/>
<dbReference type="InterPro" id="IPR001965">
    <property type="entry name" value="Znf_PHD"/>
</dbReference>
<reference evidence="6" key="1">
    <citation type="journal article" date="2014" name="PLoS ONE">
        <title>Transcriptome-Based Identification of ABC Transporters in the Western Tarnished Plant Bug Lygus hesperus.</title>
        <authorList>
            <person name="Hull J.J."/>
            <person name="Chaney K."/>
            <person name="Geib S.M."/>
            <person name="Fabrick J.A."/>
            <person name="Brent C.S."/>
            <person name="Walsh D."/>
            <person name="Lavine L.C."/>
        </authorList>
    </citation>
    <scope>NUCLEOTIDE SEQUENCE</scope>
</reference>